<dbReference type="PANTHER" id="PTHR37947">
    <property type="entry name" value="BLL2462 PROTEIN"/>
    <property type="match status" value="1"/>
</dbReference>
<organism evidence="2 3">
    <name type="scientific">Poritiphilus flavus</name>
    <dbReference type="NCBI Taxonomy" id="2697053"/>
    <lineage>
        <taxon>Bacteria</taxon>
        <taxon>Pseudomonadati</taxon>
        <taxon>Bacteroidota</taxon>
        <taxon>Flavobacteriia</taxon>
        <taxon>Flavobacteriales</taxon>
        <taxon>Flavobacteriaceae</taxon>
        <taxon>Poritiphilus</taxon>
    </lineage>
</organism>
<dbReference type="EMBL" id="WXYO01000007">
    <property type="protein sequence ID" value="NAS13613.1"/>
    <property type="molecule type" value="Genomic_DNA"/>
</dbReference>
<protein>
    <submittedName>
        <fullName evidence="2">VWA domain-containing protein</fullName>
    </submittedName>
</protein>
<dbReference type="AlphaFoldDB" id="A0A6L9EG08"/>
<gene>
    <name evidence="2" type="ORF">GTQ38_16490</name>
</gene>
<dbReference type="InterPro" id="IPR029062">
    <property type="entry name" value="Class_I_gatase-like"/>
</dbReference>
<keyword evidence="1" id="KW-0472">Membrane</keyword>
<evidence type="ECO:0000256" key="1">
    <source>
        <dbReference type="SAM" id="Phobius"/>
    </source>
</evidence>
<evidence type="ECO:0000313" key="2">
    <source>
        <dbReference type="EMBL" id="NAS13613.1"/>
    </source>
</evidence>
<reference evidence="2 3" key="1">
    <citation type="submission" date="2020-01" db="EMBL/GenBank/DDBJ databases">
        <title>Bacteria diversity of Porities sp.</title>
        <authorList>
            <person name="Wang G."/>
        </authorList>
    </citation>
    <scope>NUCLEOTIDE SEQUENCE [LARGE SCALE GENOMIC DNA]</scope>
    <source>
        <strain evidence="2 3">R33</strain>
    </source>
</reference>
<proteinExistence type="predicted"/>
<name>A0A6L9EG08_9FLAO</name>
<keyword evidence="1" id="KW-1133">Transmembrane helix</keyword>
<feature type="transmembrane region" description="Helical" evidence="1">
    <location>
        <begin position="6"/>
        <end position="22"/>
    </location>
</feature>
<accession>A0A6L9EG08</accession>
<dbReference type="PANTHER" id="PTHR37947:SF1">
    <property type="entry name" value="BLL2462 PROTEIN"/>
    <property type="match status" value="1"/>
</dbReference>
<keyword evidence="3" id="KW-1185">Reference proteome</keyword>
<dbReference type="InterPro" id="IPR036465">
    <property type="entry name" value="vWFA_dom_sf"/>
</dbReference>
<feature type="transmembrane region" description="Helical" evidence="1">
    <location>
        <begin position="34"/>
        <end position="54"/>
    </location>
</feature>
<dbReference type="SUPFAM" id="SSF52317">
    <property type="entry name" value="Class I glutamine amidotransferase-like"/>
    <property type="match status" value="1"/>
</dbReference>
<dbReference type="Proteomes" id="UP000475249">
    <property type="component" value="Unassembled WGS sequence"/>
</dbReference>
<dbReference type="SUPFAM" id="SSF53300">
    <property type="entry name" value="vWA-like"/>
    <property type="match status" value="1"/>
</dbReference>
<sequence>MQTGTLLLIILAGLIALAIAWFQYFYRPRTGGKFYLILAFLRFLAVFGVLLLLINPSIVKTVYNLEKTDLVVLLDNSSSVNSTNANSEIAEISRRFGQSRELSDRFNLNVHSFGTSLNSRDSLSFDEKITNISKTLGGVEDVYGRNNTTVVLATDGNQTYGPDYEFYGRNGTLPIYPVVVGDTTRFEDLRIDKVNTNRYAFLKNKFPIEVFTSYQGERKASALLTISMEGQQLYRERLDFSPDQKSHLSNALIEASAVGTKNISVALQPLENERNKLNNRRVAVVEIVDEKTEVVIVSSIPHPDIGALSKAITSNEQRSVTVRKPDVSLSELEEADLFILFQPNASFRRIYDFISKKAVNTWTITGPKTDWGFLNGMGGGYEKNSYQQDEEVTAVVNSGFSFFDISDFSVEDFPPLETSLGEVLITRPYETLLGQVIKGVEINEPLLAILSSGQQKQAVLFGEHIWKWRMQSYRNEGSFENFDQLIGKLLRYLTATKPNSRLSLEYSNSYASGSGGALFTATYFDEAFIFDPNATISLRVKQKEDTSLNEIPMLLKKGYYEADLSALPAGEYQFTVMVSDSEVTRSGQFRILDFDVEQQLLSSDYRKLERLSKASGGALYFADQLGALMDDLQQNDRFAPIRKSDQNVVSLIDFRILLGIIVLALAAEWLLRKYNGLI</sequence>
<dbReference type="RefSeq" id="WP_161436642.1">
    <property type="nucleotide sequence ID" value="NZ_WXYO01000007.1"/>
</dbReference>
<evidence type="ECO:0000313" key="3">
    <source>
        <dbReference type="Proteomes" id="UP000475249"/>
    </source>
</evidence>
<keyword evidence="1" id="KW-0812">Transmembrane</keyword>
<comment type="caution">
    <text evidence="2">The sequence shown here is derived from an EMBL/GenBank/DDBJ whole genome shotgun (WGS) entry which is preliminary data.</text>
</comment>